<dbReference type="CDD" id="cd10017">
    <property type="entry name" value="B3_DNA"/>
    <property type="match status" value="1"/>
</dbReference>
<evidence type="ECO:0008006" key="8">
    <source>
        <dbReference type="Google" id="ProtNLM"/>
    </source>
</evidence>
<dbReference type="Gene3D" id="2.40.330.10">
    <property type="entry name" value="DNA-binding pseudobarrel domain"/>
    <property type="match status" value="1"/>
</dbReference>
<dbReference type="PANTHER" id="PTHR34269:SF11">
    <property type="entry name" value="B3 DOMAIN PROTEIN"/>
    <property type="match status" value="1"/>
</dbReference>
<dbReference type="GO" id="GO:0003677">
    <property type="term" value="F:DNA binding"/>
    <property type="evidence" value="ECO:0007669"/>
    <property type="project" value="UniProtKB-KW"/>
</dbReference>
<dbReference type="PANTHER" id="PTHR34269">
    <property type="entry name" value="TRANSCRIPTION FACTOR B3-DOMAIN FAMILY-RELATED"/>
    <property type="match status" value="1"/>
</dbReference>
<keyword evidence="5" id="KW-0539">Nucleus</keyword>
<evidence type="ECO:0000256" key="4">
    <source>
        <dbReference type="ARBA" id="ARBA00023163"/>
    </source>
</evidence>
<gene>
    <name evidence="6" type="ORF">TEA_016536</name>
</gene>
<dbReference type="Proteomes" id="UP000306102">
    <property type="component" value="Unassembled WGS sequence"/>
</dbReference>
<dbReference type="AlphaFoldDB" id="A0A4S4D9P1"/>
<keyword evidence="4" id="KW-0804">Transcription</keyword>
<keyword evidence="7" id="KW-1185">Reference proteome</keyword>
<comment type="caution">
    <text evidence="6">The sequence shown here is derived from an EMBL/GenBank/DDBJ whole genome shotgun (WGS) entry which is preliminary data.</text>
</comment>
<evidence type="ECO:0000256" key="3">
    <source>
        <dbReference type="ARBA" id="ARBA00023125"/>
    </source>
</evidence>
<name>A0A4S4D9P1_CAMSN</name>
<keyword evidence="3" id="KW-0238">DNA-binding</keyword>
<evidence type="ECO:0000313" key="6">
    <source>
        <dbReference type="EMBL" id="THF99228.1"/>
    </source>
</evidence>
<dbReference type="EMBL" id="SDRB02011996">
    <property type="protein sequence ID" value="THF99228.1"/>
    <property type="molecule type" value="Genomic_DNA"/>
</dbReference>
<dbReference type="InterPro" id="IPR003340">
    <property type="entry name" value="B3_DNA-bd"/>
</dbReference>
<protein>
    <recommendedName>
        <fullName evidence="8">TF-B3 domain-containing protein</fullName>
    </recommendedName>
</protein>
<keyword evidence="2" id="KW-0805">Transcription regulation</keyword>
<dbReference type="InterPro" id="IPR051442">
    <property type="entry name" value="B3_domain"/>
</dbReference>
<dbReference type="InterPro" id="IPR015300">
    <property type="entry name" value="DNA-bd_pseudobarrel_sf"/>
</dbReference>
<reference evidence="6 7" key="1">
    <citation type="journal article" date="2018" name="Proc. Natl. Acad. Sci. U.S.A.">
        <title>Draft genome sequence of Camellia sinensis var. sinensis provides insights into the evolution of the tea genome and tea quality.</title>
        <authorList>
            <person name="Wei C."/>
            <person name="Yang H."/>
            <person name="Wang S."/>
            <person name="Zhao J."/>
            <person name="Liu C."/>
            <person name="Gao L."/>
            <person name="Xia E."/>
            <person name="Lu Y."/>
            <person name="Tai Y."/>
            <person name="She G."/>
            <person name="Sun J."/>
            <person name="Cao H."/>
            <person name="Tong W."/>
            <person name="Gao Q."/>
            <person name="Li Y."/>
            <person name="Deng W."/>
            <person name="Jiang X."/>
            <person name="Wang W."/>
            <person name="Chen Q."/>
            <person name="Zhang S."/>
            <person name="Li H."/>
            <person name="Wu J."/>
            <person name="Wang P."/>
            <person name="Li P."/>
            <person name="Shi C."/>
            <person name="Zheng F."/>
            <person name="Jian J."/>
            <person name="Huang B."/>
            <person name="Shan D."/>
            <person name="Shi M."/>
            <person name="Fang C."/>
            <person name="Yue Y."/>
            <person name="Li F."/>
            <person name="Li D."/>
            <person name="Wei S."/>
            <person name="Han B."/>
            <person name="Jiang C."/>
            <person name="Yin Y."/>
            <person name="Xia T."/>
            <person name="Zhang Z."/>
            <person name="Bennetzen J.L."/>
            <person name="Zhao S."/>
            <person name="Wan X."/>
        </authorList>
    </citation>
    <scope>NUCLEOTIDE SEQUENCE [LARGE SCALE GENOMIC DNA]</scope>
    <source>
        <strain evidence="7">cv. Shuchazao</strain>
        <tissue evidence="6">Leaf</tissue>
    </source>
</reference>
<evidence type="ECO:0000256" key="2">
    <source>
        <dbReference type="ARBA" id="ARBA00023015"/>
    </source>
</evidence>
<dbReference type="GO" id="GO:0005634">
    <property type="term" value="C:nucleus"/>
    <property type="evidence" value="ECO:0007669"/>
    <property type="project" value="UniProtKB-SubCell"/>
</dbReference>
<proteinExistence type="predicted"/>
<evidence type="ECO:0000256" key="1">
    <source>
        <dbReference type="ARBA" id="ARBA00004123"/>
    </source>
</evidence>
<organism evidence="6 7">
    <name type="scientific">Camellia sinensis var. sinensis</name>
    <name type="common">China tea</name>
    <dbReference type="NCBI Taxonomy" id="542762"/>
    <lineage>
        <taxon>Eukaryota</taxon>
        <taxon>Viridiplantae</taxon>
        <taxon>Streptophyta</taxon>
        <taxon>Embryophyta</taxon>
        <taxon>Tracheophyta</taxon>
        <taxon>Spermatophyta</taxon>
        <taxon>Magnoliopsida</taxon>
        <taxon>eudicotyledons</taxon>
        <taxon>Gunneridae</taxon>
        <taxon>Pentapetalae</taxon>
        <taxon>asterids</taxon>
        <taxon>Ericales</taxon>
        <taxon>Theaceae</taxon>
        <taxon>Camellia</taxon>
    </lineage>
</organism>
<evidence type="ECO:0000313" key="7">
    <source>
        <dbReference type="Proteomes" id="UP000306102"/>
    </source>
</evidence>
<dbReference type="SUPFAM" id="SSF101936">
    <property type="entry name" value="DNA-binding pseudobarrel domain"/>
    <property type="match status" value="1"/>
</dbReference>
<accession>A0A4S4D9P1</accession>
<comment type="subcellular location">
    <subcellularLocation>
        <location evidence="1">Nucleus</location>
    </subcellularLocation>
</comment>
<sequence length="166" mass="19405">MRKTILYHFFPSKAEEEEHQRAGSSDPHAIRWEVVETKADPPHLLHIFPWEIKKVLTANDVGHFGSLELSPEQVHNHIFKYWDEKTVAKVIEDGEQVPIVVCDWDTRTDHKLILRKWSSDENYSIYACWIKEFVARRGLKVGMLIGMYWDIGSSALRFSVLNKVED</sequence>
<evidence type="ECO:0000256" key="5">
    <source>
        <dbReference type="ARBA" id="ARBA00023242"/>
    </source>
</evidence>